<dbReference type="PROSITE" id="PS50943">
    <property type="entry name" value="HTH_CROC1"/>
    <property type="match status" value="1"/>
</dbReference>
<protein>
    <recommendedName>
        <fullName evidence="1">HTH cro/C1-type domain-containing protein</fullName>
    </recommendedName>
</protein>
<proteinExistence type="predicted"/>
<evidence type="ECO:0000313" key="3">
    <source>
        <dbReference type="Proteomes" id="UP000078486"/>
    </source>
</evidence>
<dbReference type="Gene3D" id="1.10.260.40">
    <property type="entry name" value="lambda repressor-like DNA-binding domains"/>
    <property type="match status" value="1"/>
</dbReference>
<dbReference type="CDD" id="cd00093">
    <property type="entry name" value="HTH_XRE"/>
    <property type="match status" value="1"/>
</dbReference>
<dbReference type="STRING" id="1184151.AW736_02600"/>
<keyword evidence="3" id="KW-1185">Reference proteome</keyword>
<organism evidence="2 3">
    <name type="scientific">Termitidicoccus mucosus</name>
    <dbReference type="NCBI Taxonomy" id="1184151"/>
    <lineage>
        <taxon>Bacteria</taxon>
        <taxon>Pseudomonadati</taxon>
        <taxon>Verrucomicrobiota</taxon>
        <taxon>Opitutia</taxon>
        <taxon>Opitutales</taxon>
        <taxon>Opitutaceae</taxon>
        <taxon>Termitidicoccus</taxon>
    </lineage>
</organism>
<dbReference type="SUPFAM" id="SSF47413">
    <property type="entry name" value="lambda repressor-like DNA-binding domains"/>
    <property type="match status" value="1"/>
</dbReference>
<dbReference type="Pfam" id="PF01381">
    <property type="entry name" value="HTH_3"/>
    <property type="match status" value="1"/>
</dbReference>
<sequence length="98" mass="11346">MILLSPKEFIQDIAKKTQMLRLQLGWSQQELARRAGVAFGTYQLFEQTGKITLERLFLISVALGRENDFKEIFVPLPIRSIEELKPKSVRKRGRTIKS</sequence>
<evidence type="ECO:0000313" key="2">
    <source>
        <dbReference type="EMBL" id="OAM91547.1"/>
    </source>
</evidence>
<feature type="domain" description="HTH cro/C1-type" evidence="1">
    <location>
        <begin position="20"/>
        <end position="69"/>
    </location>
</feature>
<dbReference type="InterPro" id="IPR010982">
    <property type="entry name" value="Lambda_DNA-bd_dom_sf"/>
</dbReference>
<evidence type="ECO:0000259" key="1">
    <source>
        <dbReference type="PROSITE" id="PS50943"/>
    </source>
</evidence>
<dbReference type="GO" id="GO:0003677">
    <property type="term" value="F:DNA binding"/>
    <property type="evidence" value="ECO:0007669"/>
    <property type="project" value="InterPro"/>
</dbReference>
<dbReference type="AlphaFoldDB" id="A0A178IQA3"/>
<accession>A0A178IQA3</accession>
<comment type="caution">
    <text evidence="2">The sequence shown here is derived from an EMBL/GenBank/DDBJ whole genome shotgun (WGS) entry which is preliminary data.</text>
</comment>
<dbReference type="InterPro" id="IPR001387">
    <property type="entry name" value="Cro/C1-type_HTH"/>
</dbReference>
<gene>
    <name evidence="2" type="ORF">AW736_02600</name>
</gene>
<dbReference type="RefSeq" id="WP_068768723.1">
    <property type="nucleotide sequence ID" value="NZ_CP109796.1"/>
</dbReference>
<dbReference type="Proteomes" id="UP000078486">
    <property type="component" value="Unassembled WGS sequence"/>
</dbReference>
<dbReference type="OrthoDB" id="9814553at2"/>
<dbReference type="EMBL" id="LRRQ01000023">
    <property type="protein sequence ID" value="OAM91547.1"/>
    <property type="molecule type" value="Genomic_DNA"/>
</dbReference>
<reference evidence="2 3" key="1">
    <citation type="submission" date="2016-01" db="EMBL/GenBank/DDBJ databases">
        <title>High potential of lignocellulose degradation of a new Verrucomicrobia species.</title>
        <authorList>
            <person name="Wang Y."/>
            <person name="Shi Y."/>
            <person name="Qiu Z."/>
            <person name="Liu S."/>
            <person name="Yang H."/>
        </authorList>
    </citation>
    <scope>NUCLEOTIDE SEQUENCE [LARGE SCALE GENOMIC DNA]</scope>
    <source>
        <strain evidence="2 3">TSB47</strain>
    </source>
</reference>
<name>A0A178IQA3_9BACT</name>